<dbReference type="GO" id="GO:0004806">
    <property type="term" value="F:triacylglycerol lipase activity"/>
    <property type="evidence" value="ECO:0007669"/>
    <property type="project" value="TreeGrafter"/>
</dbReference>
<dbReference type="GO" id="GO:0055088">
    <property type="term" value="P:lipid homeostasis"/>
    <property type="evidence" value="ECO:0007669"/>
    <property type="project" value="TreeGrafter"/>
</dbReference>
<proteinExistence type="predicted"/>
<protein>
    <recommendedName>
        <fullName evidence="4">PNPLA domain-containing protein</fullName>
    </recommendedName>
</protein>
<dbReference type="InterPro" id="IPR016035">
    <property type="entry name" value="Acyl_Trfase/lysoPLipase"/>
</dbReference>
<evidence type="ECO:0000256" key="1">
    <source>
        <dbReference type="ARBA" id="ARBA00023098"/>
    </source>
</evidence>
<dbReference type="InterPro" id="IPR002641">
    <property type="entry name" value="PNPLA_dom"/>
</dbReference>
<feature type="signal peptide" evidence="3">
    <location>
        <begin position="1"/>
        <end position="16"/>
    </location>
</feature>
<dbReference type="Proteomes" id="UP000751190">
    <property type="component" value="Unassembled WGS sequence"/>
</dbReference>
<evidence type="ECO:0000313" key="6">
    <source>
        <dbReference type="Proteomes" id="UP000751190"/>
    </source>
</evidence>
<name>A0A8J5XJD5_DIALT</name>
<dbReference type="GO" id="GO:0016020">
    <property type="term" value="C:membrane"/>
    <property type="evidence" value="ECO:0007669"/>
    <property type="project" value="TreeGrafter"/>
</dbReference>
<dbReference type="PANTHER" id="PTHR12406">
    <property type="entry name" value="CALCIUM-INDEPENDENT PHOSPHOLIPASE A2 IPLA2 -RELATED"/>
    <property type="match status" value="1"/>
</dbReference>
<keyword evidence="3" id="KW-0732">Signal</keyword>
<comment type="caution">
    <text evidence="5">The sequence shown here is derived from an EMBL/GenBank/DDBJ whole genome shotgun (WGS) entry which is preliminary data.</text>
</comment>
<dbReference type="Pfam" id="PF01734">
    <property type="entry name" value="Patatin"/>
    <property type="match status" value="1"/>
</dbReference>
<feature type="domain" description="PNPLA" evidence="4">
    <location>
        <begin position="37"/>
        <end position="204"/>
    </location>
</feature>
<keyword evidence="2" id="KW-0378">Hydrolase</keyword>
<sequence>MAPGVLVLCALALAKGAQLVPPGNAPTAGMRPNMPLVACTGGGILFWWQAGAIHGLREQCALDEANFIGASAGSLAAVLAASGVDMDDAFEHAITLSKRANLWERPLGLAGVWGEIVREWLDDLLPADAAERARGRVTILVLRTLPFPRRVRFSAFESKSDLIDCALASCHIPYFLDGRFSARFRRARWIDGSFLTSRTRDFRHDDGSAPMLYLDPAADPNAPRDFLRLRTPEGVRAMMESGLAYARSPELRPGFAELAAALAYGAPDVGLGGQASNGGK</sequence>
<dbReference type="OrthoDB" id="197155at2759"/>
<evidence type="ECO:0000256" key="2">
    <source>
        <dbReference type="PROSITE-ProRule" id="PRU01161"/>
    </source>
</evidence>
<dbReference type="GO" id="GO:0005811">
    <property type="term" value="C:lipid droplet"/>
    <property type="evidence" value="ECO:0007669"/>
    <property type="project" value="TreeGrafter"/>
</dbReference>
<dbReference type="Gene3D" id="3.40.1090.10">
    <property type="entry name" value="Cytosolic phospholipase A2 catalytic domain"/>
    <property type="match status" value="1"/>
</dbReference>
<dbReference type="OMA" id="IECNMAS"/>
<comment type="caution">
    <text evidence="2">Lacks conserved residue(s) required for the propagation of feature annotation.</text>
</comment>
<keyword evidence="6" id="KW-1185">Reference proteome</keyword>
<dbReference type="PROSITE" id="PS51635">
    <property type="entry name" value="PNPLA"/>
    <property type="match status" value="1"/>
</dbReference>
<evidence type="ECO:0000313" key="5">
    <source>
        <dbReference type="EMBL" id="KAG8470276.1"/>
    </source>
</evidence>
<organism evidence="5 6">
    <name type="scientific">Diacronema lutheri</name>
    <name type="common">Unicellular marine alga</name>
    <name type="synonym">Monochrysis lutheri</name>
    <dbReference type="NCBI Taxonomy" id="2081491"/>
    <lineage>
        <taxon>Eukaryota</taxon>
        <taxon>Haptista</taxon>
        <taxon>Haptophyta</taxon>
        <taxon>Pavlovophyceae</taxon>
        <taxon>Pavlovales</taxon>
        <taxon>Pavlovaceae</taxon>
        <taxon>Diacronema</taxon>
    </lineage>
</organism>
<evidence type="ECO:0000256" key="3">
    <source>
        <dbReference type="SAM" id="SignalP"/>
    </source>
</evidence>
<dbReference type="EMBL" id="JAGTXO010000001">
    <property type="protein sequence ID" value="KAG8470276.1"/>
    <property type="molecule type" value="Genomic_DNA"/>
</dbReference>
<keyword evidence="1 2" id="KW-0443">Lipid metabolism</keyword>
<gene>
    <name evidence="5" type="ORF">KFE25_008697</name>
</gene>
<dbReference type="AlphaFoldDB" id="A0A8J5XJD5"/>
<dbReference type="GO" id="GO:0005737">
    <property type="term" value="C:cytoplasm"/>
    <property type="evidence" value="ECO:0007669"/>
    <property type="project" value="TreeGrafter"/>
</dbReference>
<feature type="active site" description="Nucleophile" evidence="2">
    <location>
        <position position="71"/>
    </location>
</feature>
<evidence type="ECO:0000259" key="4">
    <source>
        <dbReference type="PROSITE" id="PS51635"/>
    </source>
</evidence>
<dbReference type="SUPFAM" id="SSF52151">
    <property type="entry name" value="FabD/lysophospholipase-like"/>
    <property type="match status" value="1"/>
</dbReference>
<keyword evidence="2" id="KW-0442">Lipid degradation</keyword>
<dbReference type="GO" id="GO:0019433">
    <property type="term" value="P:triglyceride catabolic process"/>
    <property type="evidence" value="ECO:0007669"/>
    <property type="project" value="TreeGrafter"/>
</dbReference>
<accession>A0A8J5XJD5</accession>
<reference evidence="5" key="1">
    <citation type="submission" date="2021-05" db="EMBL/GenBank/DDBJ databases">
        <title>The genome of the haptophyte Pavlova lutheri (Diacronema luteri, Pavlovales) - a model for lipid biosynthesis in eukaryotic algae.</title>
        <authorList>
            <person name="Hulatt C.J."/>
            <person name="Posewitz M.C."/>
        </authorList>
    </citation>
    <scope>NUCLEOTIDE SEQUENCE</scope>
    <source>
        <strain evidence="5">NIVA-4/92</strain>
    </source>
</reference>
<dbReference type="InterPro" id="IPR033562">
    <property type="entry name" value="PLPL"/>
</dbReference>
<feature type="chain" id="PRO_5035245276" description="PNPLA domain-containing protein" evidence="3">
    <location>
        <begin position="17"/>
        <end position="280"/>
    </location>
</feature>
<feature type="short sequence motif" description="GXSXG" evidence="2">
    <location>
        <begin position="69"/>
        <end position="73"/>
    </location>
</feature>
<feature type="active site" description="Proton acceptor" evidence="2">
    <location>
        <position position="191"/>
    </location>
</feature>
<dbReference type="PANTHER" id="PTHR12406:SF45">
    <property type="entry name" value="PATATIN"/>
    <property type="match status" value="1"/>
</dbReference>